<organism evidence="1 2">
    <name type="scientific">Agrobacterium deltaense NCPPB 1641</name>
    <dbReference type="NCBI Taxonomy" id="1183425"/>
    <lineage>
        <taxon>Bacteria</taxon>
        <taxon>Pseudomonadati</taxon>
        <taxon>Pseudomonadota</taxon>
        <taxon>Alphaproteobacteria</taxon>
        <taxon>Hyphomicrobiales</taxon>
        <taxon>Rhizobiaceae</taxon>
        <taxon>Rhizobium/Agrobacterium group</taxon>
        <taxon>Agrobacterium</taxon>
    </lineage>
</organism>
<dbReference type="AlphaFoldDB" id="A0A1S7TPM1"/>
<evidence type="ECO:0000313" key="2">
    <source>
        <dbReference type="Proteomes" id="UP000192140"/>
    </source>
</evidence>
<proteinExistence type="predicted"/>
<name>A0A1S7TPM1_9HYPH</name>
<sequence length="44" mass="4823">MVAVPILKLFVASLKSLFDISSVTRLPIILADYSRPLVSSLYGQ</sequence>
<evidence type="ECO:0000313" key="1">
    <source>
        <dbReference type="EMBL" id="CVI56554.1"/>
    </source>
</evidence>
<comment type="caution">
    <text evidence="1">The sequence shown here is derived from an EMBL/GenBank/DDBJ whole genome shotgun (WGS) entry which is preliminary data.</text>
</comment>
<dbReference type="EMBL" id="FCNP01000022">
    <property type="protein sequence ID" value="CVI56554.1"/>
    <property type="molecule type" value="Genomic_DNA"/>
</dbReference>
<reference evidence="1" key="1">
    <citation type="submission" date="2016-01" db="EMBL/GenBank/DDBJ databases">
        <authorList>
            <person name="Regsiter A."/>
            <person name="william w."/>
        </authorList>
    </citation>
    <scope>NUCLEOTIDE SEQUENCE</scope>
    <source>
        <strain evidence="1">NCPPB 1641</strain>
    </source>
</reference>
<accession>A0A1S7TPM1</accession>
<protein>
    <submittedName>
        <fullName evidence="1">Uncharacterized protein</fullName>
    </submittedName>
</protein>
<gene>
    <name evidence="1" type="ORF">AGR7A_Cc290311</name>
</gene>
<dbReference type="Proteomes" id="UP000192140">
    <property type="component" value="Unassembled WGS sequence"/>
</dbReference>
<keyword evidence="2" id="KW-1185">Reference proteome</keyword>